<feature type="domain" description="Alpha-D-phosphohexomutase alpha/beta/alpha" evidence="7">
    <location>
        <begin position="84"/>
        <end position="220"/>
    </location>
</feature>
<evidence type="ECO:0000256" key="4">
    <source>
        <dbReference type="ARBA" id="ARBA00022723"/>
    </source>
</evidence>
<dbReference type="AlphaFoldDB" id="A0A517NGQ4"/>
<dbReference type="InterPro" id="IPR005845">
    <property type="entry name" value="A-D-PHexomutase_a/b/a-II"/>
</dbReference>
<keyword evidence="6 10" id="KW-0413">Isomerase</keyword>
<dbReference type="Pfam" id="PF02880">
    <property type="entry name" value="PGM_PMM_III"/>
    <property type="match status" value="1"/>
</dbReference>
<keyword evidence="11" id="KW-1185">Reference proteome</keyword>
<dbReference type="PROSITE" id="PS00710">
    <property type="entry name" value="PGM_PMM"/>
    <property type="match status" value="1"/>
</dbReference>
<gene>
    <name evidence="10" type="primary">pgcA</name>
    <name evidence="10" type="ORF">K227x_47210</name>
</gene>
<organism evidence="10 11">
    <name type="scientific">Rubripirellula lacrimiformis</name>
    <dbReference type="NCBI Taxonomy" id="1930273"/>
    <lineage>
        <taxon>Bacteria</taxon>
        <taxon>Pseudomonadati</taxon>
        <taxon>Planctomycetota</taxon>
        <taxon>Planctomycetia</taxon>
        <taxon>Pirellulales</taxon>
        <taxon>Pirellulaceae</taxon>
        <taxon>Rubripirellula</taxon>
    </lineage>
</organism>
<dbReference type="RefSeq" id="WP_246146025.1">
    <property type="nucleotide sequence ID" value="NZ_CP036525.1"/>
</dbReference>
<dbReference type="GO" id="GO:0000287">
    <property type="term" value="F:magnesium ion binding"/>
    <property type="evidence" value="ECO:0007669"/>
    <property type="project" value="InterPro"/>
</dbReference>
<dbReference type="InterPro" id="IPR005846">
    <property type="entry name" value="A-D-PHexomutase_a/b/a-III"/>
</dbReference>
<dbReference type="SUPFAM" id="SSF55957">
    <property type="entry name" value="Phosphoglucomutase, C-terminal domain"/>
    <property type="match status" value="1"/>
</dbReference>
<dbReference type="GO" id="GO:0006166">
    <property type="term" value="P:purine ribonucleoside salvage"/>
    <property type="evidence" value="ECO:0007669"/>
    <property type="project" value="TreeGrafter"/>
</dbReference>
<dbReference type="EC" id="5.4.2.2" evidence="10"/>
<keyword evidence="3" id="KW-0597">Phosphoprotein</keyword>
<evidence type="ECO:0000256" key="2">
    <source>
        <dbReference type="ARBA" id="ARBA00010231"/>
    </source>
</evidence>
<dbReference type="InterPro" id="IPR036900">
    <property type="entry name" value="A-D-PHexomutase_C_sf"/>
</dbReference>
<dbReference type="InterPro" id="IPR005844">
    <property type="entry name" value="A-D-PHexomutase_a/b/a-I"/>
</dbReference>
<evidence type="ECO:0000259" key="9">
    <source>
        <dbReference type="Pfam" id="PF02880"/>
    </source>
</evidence>
<evidence type="ECO:0000256" key="1">
    <source>
        <dbReference type="ARBA" id="ARBA00001946"/>
    </source>
</evidence>
<dbReference type="Gene3D" id="3.40.120.10">
    <property type="entry name" value="Alpha-D-Glucose-1,6-Bisphosphate, subunit A, domain 3"/>
    <property type="match status" value="3"/>
</dbReference>
<feature type="domain" description="Alpha-D-phosphohexomutase alpha/beta/alpha" evidence="8">
    <location>
        <begin position="261"/>
        <end position="349"/>
    </location>
</feature>
<accession>A0A517NGQ4</accession>
<dbReference type="InterPro" id="IPR016055">
    <property type="entry name" value="A-D-PHexomutase_a/b/a-I/II/III"/>
</dbReference>
<dbReference type="GO" id="GO:0008973">
    <property type="term" value="F:phosphopentomutase activity"/>
    <property type="evidence" value="ECO:0007669"/>
    <property type="project" value="TreeGrafter"/>
</dbReference>
<reference evidence="10 11" key="1">
    <citation type="submission" date="2019-02" db="EMBL/GenBank/DDBJ databases">
        <title>Deep-cultivation of Planctomycetes and their phenomic and genomic characterization uncovers novel biology.</title>
        <authorList>
            <person name="Wiegand S."/>
            <person name="Jogler M."/>
            <person name="Boedeker C."/>
            <person name="Pinto D."/>
            <person name="Vollmers J."/>
            <person name="Rivas-Marin E."/>
            <person name="Kohn T."/>
            <person name="Peeters S.H."/>
            <person name="Heuer A."/>
            <person name="Rast P."/>
            <person name="Oberbeckmann S."/>
            <person name="Bunk B."/>
            <person name="Jeske O."/>
            <person name="Meyerdierks A."/>
            <person name="Storesund J.E."/>
            <person name="Kallscheuer N."/>
            <person name="Luecker S."/>
            <person name="Lage O.M."/>
            <person name="Pohl T."/>
            <person name="Merkel B.J."/>
            <person name="Hornburger P."/>
            <person name="Mueller R.-W."/>
            <person name="Bruemmer F."/>
            <person name="Labrenz M."/>
            <person name="Spormann A.M."/>
            <person name="Op den Camp H."/>
            <person name="Overmann J."/>
            <person name="Amann R."/>
            <person name="Jetten M.S.M."/>
            <person name="Mascher T."/>
            <person name="Medema M.H."/>
            <person name="Devos D.P."/>
            <person name="Kaster A.-K."/>
            <person name="Ovreas L."/>
            <person name="Rohde M."/>
            <person name="Galperin M.Y."/>
            <person name="Jogler C."/>
        </authorList>
    </citation>
    <scope>NUCLEOTIDE SEQUENCE [LARGE SCALE GENOMIC DNA]</scope>
    <source>
        <strain evidence="10 11">K22_7</strain>
    </source>
</reference>
<dbReference type="GO" id="GO:0005975">
    <property type="term" value="P:carbohydrate metabolic process"/>
    <property type="evidence" value="ECO:0007669"/>
    <property type="project" value="InterPro"/>
</dbReference>
<dbReference type="CDD" id="cd05799">
    <property type="entry name" value="PGM2"/>
    <property type="match status" value="1"/>
</dbReference>
<comment type="cofactor">
    <cofactor evidence="1">
        <name>Mg(2+)</name>
        <dbReference type="ChEBI" id="CHEBI:18420"/>
    </cofactor>
</comment>
<dbReference type="InterPro" id="IPR016066">
    <property type="entry name" value="A-D-PHexomutase_CS"/>
</dbReference>
<dbReference type="PANTHER" id="PTHR45745:SF1">
    <property type="entry name" value="PHOSPHOGLUCOMUTASE 2B-RELATED"/>
    <property type="match status" value="1"/>
</dbReference>
<evidence type="ECO:0000313" key="10">
    <source>
        <dbReference type="EMBL" id="QDT06312.1"/>
    </source>
</evidence>
<comment type="similarity">
    <text evidence="2">Belongs to the phosphohexose mutase family.</text>
</comment>
<dbReference type="PANTHER" id="PTHR45745">
    <property type="entry name" value="PHOSPHOMANNOMUTASE 45A"/>
    <property type="match status" value="1"/>
</dbReference>
<protein>
    <submittedName>
        <fullName evidence="10">Phosphoglucomutase</fullName>
        <ecNumber evidence="10">5.4.2.2</ecNumber>
    </submittedName>
</protein>
<dbReference type="Pfam" id="PF02878">
    <property type="entry name" value="PGM_PMM_I"/>
    <property type="match status" value="1"/>
</dbReference>
<evidence type="ECO:0000259" key="8">
    <source>
        <dbReference type="Pfam" id="PF02879"/>
    </source>
</evidence>
<sequence length="626" mass="68184">MLPVEDLYQLEFEDFMNVHPSVQAAISAIETAAQESKISQTAVENLRVWLTEDRYSQYRDEVIAHIEAGKWQKLDDVFWTIIPFGTGGRRGRMYPIGSNAINDRTIGESAQGLADYVVAFHGGKKDLSCAIAYDTRHQSRHFTELCAGIMAAAGIKVYLLDDYRATPQLSFAVRYKNCDCGIMVTASHNPPSDNAVKVYWSSGAQVLPPHDKAIIEKVMTCQQIRSMPFDEAVAAGMVEVVTDEIDAAYFDAAGKCGFDGPRDVKVLYSPLHGVGTAAVVPLAIRDGFKDIEVYGPHAEPNGDFPNVPGHVSNPENAVIFEEPIKYAKTIGANMILATDPDCDRIGVAAPKTTDTSGEWRTFNGNEIGAILGEYILSKRKAAGTLSPQHYIIKTLVTTELCRRIAESYGVRCVGDLLVGFKHIAAVIDAEGPDLFVYGTEESHGYLVGQYCRDKDGAVASMLMCELAAELKAKGISMDEYLGDLQRRHGYHRETLISLVMEGSEGMAAMQRLMKAFRTSPPASLAGIQVAKVRDYSAATITDTATGKVGHLAGPSGDLIILDLADEGNYVAVRPSGTEPKIKLYVFTRLAPDQSADLEKAESVLGARLQALEQDARDYARLNVKPS</sequence>
<keyword evidence="4" id="KW-0479">Metal-binding</keyword>
<evidence type="ECO:0000256" key="6">
    <source>
        <dbReference type="ARBA" id="ARBA00023235"/>
    </source>
</evidence>
<evidence type="ECO:0000313" key="11">
    <source>
        <dbReference type="Proteomes" id="UP000318538"/>
    </source>
</evidence>
<evidence type="ECO:0000256" key="3">
    <source>
        <dbReference type="ARBA" id="ARBA00022553"/>
    </source>
</evidence>
<dbReference type="SUPFAM" id="SSF53738">
    <property type="entry name" value="Phosphoglucomutase, first 3 domains"/>
    <property type="match status" value="3"/>
</dbReference>
<dbReference type="Proteomes" id="UP000318538">
    <property type="component" value="Chromosome"/>
</dbReference>
<evidence type="ECO:0000256" key="5">
    <source>
        <dbReference type="ARBA" id="ARBA00022842"/>
    </source>
</evidence>
<dbReference type="Pfam" id="PF02879">
    <property type="entry name" value="PGM_PMM_II"/>
    <property type="match status" value="1"/>
</dbReference>
<dbReference type="Gene3D" id="3.30.310.50">
    <property type="entry name" value="Alpha-D-phosphohexomutase, C-terminal domain"/>
    <property type="match status" value="1"/>
</dbReference>
<dbReference type="KEGG" id="rlc:K227x_47210"/>
<feature type="domain" description="Alpha-D-phosphohexomutase alpha/beta/alpha" evidence="9">
    <location>
        <begin position="363"/>
        <end position="481"/>
    </location>
</feature>
<proteinExistence type="inferred from homology"/>
<evidence type="ECO:0000259" key="7">
    <source>
        <dbReference type="Pfam" id="PF02878"/>
    </source>
</evidence>
<dbReference type="EMBL" id="CP036525">
    <property type="protein sequence ID" value="QDT06312.1"/>
    <property type="molecule type" value="Genomic_DNA"/>
</dbReference>
<dbReference type="GO" id="GO:0004614">
    <property type="term" value="F:phosphoglucomutase activity"/>
    <property type="evidence" value="ECO:0007669"/>
    <property type="project" value="UniProtKB-EC"/>
</dbReference>
<keyword evidence="5" id="KW-0460">Magnesium</keyword>
<name>A0A517NGQ4_9BACT</name>